<dbReference type="InterPro" id="IPR003615">
    <property type="entry name" value="HNH_nuc"/>
</dbReference>
<reference evidence="3 4" key="1">
    <citation type="submission" date="2024-09" db="EMBL/GenBank/DDBJ databases">
        <authorList>
            <person name="Sun Q."/>
            <person name="Mori K."/>
        </authorList>
    </citation>
    <scope>NUCLEOTIDE SEQUENCE [LARGE SCALE GENOMIC DNA]</scope>
    <source>
        <strain evidence="3 4">TBRC 7907</strain>
    </source>
</reference>
<dbReference type="Proteomes" id="UP001589693">
    <property type="component" value="Unassembled WGS sequence"/>
</dbReference>
<feature type="domain" description="HNH nuclease" evidence="2">
    <location>
        <begin position="318"/>
        <end position="370"/>
    </location>
</feature>
<gene>
    <name evidence="3" type="ORF">ACFFQA_02175</name>
</gene>
<dbReference type="Pfam" id="PF02720">
    <property type="entry name" value="DUF222"/>
    <property type="match status" value="1"/>
</dbReference>
<dbReference type="CDD" id="cd00085">
    <property type="entry name" value="HNHc"/>
    <property type="match status" value="1"/>
</dbReference>
<comment type="similarity">
    <text evidence="1">Belongs to the Rv1128c/1148c/1588c/1702c/1945/3466 family.</text>
</comment>
<dbReference type="InterPro" id="IPR003870">
    <property type="entry name" value="DUF222"/>
</dbReference>
<organism evidence="3 4">
    <name type="scientific">Allokutzneria oryzae</name>
    <dbReference type="NCBI Taxonomy" id="1378989"/>
    <lineage>
        <taxon>Bacteria</taxon>
        <taxon>Bacillati</taxon>
        <taxon>Actinomycetota</taxon>
        <taxon>Actinomycetes</taxon>
        <taxon>Pseudonocardiales</taxon>
        <taxon>Pseudonocardiaceae</taxon>
        <taxon>Allokutzneria</taxon>
    </lineage>
</organism>
<evidence type="ECO:0000313" key="4">
    <source>
        <dbReference type="Proteomes" id="UP001589693"/>
    </source>
</evidence>
<comment type="caution">
    <text evidence="3">The sequence shown here is derived from an EMBL/GenBank/DDBJ whole genome shotgun (WGS) entry which is preliminary data.</text>
</comment>
<sequence length="423" mass="46239">MDTHDYITHLTDHLASGRSHQMPEADILPMLQALEKASRLIAAVSQELAAQAEERSLHVRHGCRDIAALLRGVLNLTPHEARRRGRLVHELPALPETRQALREGAITLDHALAVSDVLRALPANLPVEVMDDAEKVLAEQARFLNHKELQKAGKHLRAVLDQDGTLAEENEGVAKRFLRVSQDAKGWVHLSGCLDPEGGEAFRTAIHALSKPESAQDGDVDLRSTEQRQADALVALTTQALQAGELPKVGGERPHISVTIDYADLRDGLSSGWASWGGPMTAKTIRRMACDARIIPVVLDTMGIPLDVGQAQRTVTGPLRTALAVRDKGCAFPGCTMPAAWADAHHVIHWSEGGPTALCNTVLLCRHHHTVIHDGDWEIEFDHGLPVFIPPSWVDPARQPRRNIRTAWQTMLPTGGGRYEVPG</sequence>
<proteinExistence type="inferred from homology"/>
<dbReference type="SMART" id="SM00507">
    <property type="entry name" value="HNHc"/>
    <property type="match status" value="1"/>
</dbReference>
<dbReference type="RefSeq" id="WP_377849811.1">
    <property type="nucleotide sequence ID" value="NZ_JBHLZU010000002.1"/>
</dbReference>
<accession>A0ABV5ZPC8</accession>
<evidence type="ECO:0000259" key="2">
    <source>
        <dbReference type="SMART" id="SM00507"/>
    </source>
</evidence>
<dbReference type="Pfam" id="PF01844">
    <property type="entry name" value="HNH"/>
    <property type="match status" value="1"/>
</dbReference>
<keyword evidence="4" id="KW-1185">Reference proteome</keyword>
<dbReference type="Gene3D" id="1.10.30.50">
    <property type="match status" value="1"/>
</dbReference>
<protein>
    <submittedName>
        <fullName evidence="3">DUF222 domain-containing protein</fullName>
    </submittedName>
</protein>
<dbReference type="EMBL" id="JBHLZU010000002">
    <property type="protein sequence ID" value="MFB9902737.1"/>
    <property type="molecule type" value="Genomic_DNA"/>
</dbReference>
<dbReference type="InterPro" id="IPR002711">
    <property type="entry name" value="HNH"/>
</dbReference>
<evidence type="ECO:0000313" key="3">
    <source>
        <dbReference type="EMBL" id="MFB9902737.1"/>
    </source>
</evidence>
<name>A0ABV5ZPC8_9PSEU</name>
<evidence type="ECO:0000256" key="1">
    <source>
        <dbReference type="ARBA" id="ARBA00023450"/>
    </source>
</evidence>